<dbReference type="EMBL" id="KN819369">
    <property type="protein sequence ID" value="KIJ12070.1"/>
    <property type="molecule type" value="Genomic_DNA"/>
</dbReference>
<dbReference type="AlphaFoldDB" id="A0A0C9T8T3"/>
<accession>A0A0C9T8T3</accession>
<evidence type="ECO:0000313" key="2">
    <source>
        <dbReference type="EMBL" id="KIJ12070.1"/>
    </source>
</evidence>
<proteinExistence type="predicted"/>
<evidence type="ECO:0000256" key="1">
    <source>
        <dbReference type="SAM" id="MobiDB-lite"/>
    </source>
</evidence>
<evidence type="ECO:0000313" key="3">
    <source>
        <dbReference type="Proteomes" id="UP000053647"/>
    </source>
</evidence>
<dbReference type="HOGENOM" id="CLU_1235370_0_0_1"/>
<feature type="region of interest" description="Disordered" evidence="1">
    <location>
        <begin position="73"/>
        <end position="97"/>
    </location>
</feature>
<reference evidence="2 3" key="1">
    <citation type="submission" date="2014-06" db="EMBL/GenBank/DDBJ databases">
        <authorList>
            <consortium name="DOE Joint Genome Institute"/>
            <person name="Kuo A."/>
            <person name="Kohler A."/>
            <person name="Nagy L.G."/>
            <person name="Floudas D."/>
            <person name="Copeland A."/>
            <person name="Barry K.W."/>
            <person name="Cichocki N."/>
            <person name="Veneault-Fourrey C."/>
            <person name="LaButti K."/>
            <person name="Lindquist E.A."/>
            <person name="Lipzen A."/>
            <person name="Lundell T."/>
            <person name="Morin E."/>
            <person name="Murat C."/>
            <person name="Sun H."/>
            <person name="Tunlid A."/>
            <person name="Henrissat B."/>
            <person name="Grigoriev I.V."/>
            <person name="Hibbett D.S."/>
            <person name="Martin F."/>
            <person name="Nordberg H.P."/>
            <person name="Cantor M.N."/>
            <person name="Hua S.X."/>
        </authorList>
    </citation>
    <scope>NUCLEOTIDE SEQUENCE [LARGE SCALE GENOMIC DNA]</scope>
    <source>
        <strain evidence="2 3">ATCC 200175</strain>
    </source>
</reference>
<keyword evidence="3" id="KW-1185">Reference proteome</keyword>
<dbReference type="OrthoDB" id="2608786at2759"/>
<name>A0A0C9T8T3_PAXIN</name>
<organism evidence="2 3">
    <name type="scientific">Paxillus involutus ATCC 200175</name>
    <dbReference type="NCBI Taxonomy" id="664439"/>
    <lineage>
        <taxon>Eukaryota</taxon>
        <taxon>Fungi</taxon>
        <taxon>Dikarya</taxon>
        <taxon>Basidiomycota</taxon>
        <taxon>Agaricomycotina</taxon>
        <taxon>Agaricomycetes</taxon>
        <taxon>Agaricomycetidae</taxon>
        <taxon>Boletales</taxon>
        <taxon>Paxilineae</taxon>
        <taxon>Paxillaceae</taxon>
        <taxon>Paxillus</taxon>
    </lineage>
</organism>
<reference evidence="3" key="2">
    <citation type="submission" date="2015-01" db="EMBL/GenBank/DDBJ databases">
        <title>Evolutionary Origins and Diversification of the Mycorrhizal Mutualists.</title>
        <authorList>
            <consortium name="DOE Joint Genome Institute"/>
            <consortium name="Mycorrhizal Genomics Consortium"/>
            <person name="Kohler A."/>
            <person name="Kuo A."/>
            <person name="Nagy L.G."/>
            <person name="Floudas D."/>
            <person name="Copeland A."/>
            <person name="Barry K.W."/>
            <person name="Cichocki N."/>
            <person name="Veneault-Fourrey C."/>
            <person name="LaButti K."/>
            <person name="Lindquist E.A."/>
            <person name="Lipzen A."/>
            <person name="Lundell T."/>
            <person name="Morin E."/>
            <person name="Murat C."/>
            <person name="Riley R."/>
            <person name="Ohm R."/>
            <person name="Sun H."/>
            <person name="Tunlid A."/>
            <person name="Henrissat B."/>
            <person name="Grigoriev I.V."/>
            <person name="Hibbett D.S."/>
            <person name="Martin F."/>
        </authorList>
    </citation>
    <scope>NUCLEOTIDE SEQUENCE [LARGE SCALE GENOMIC DNA]</scope>
    <source>
        <strain evidence="3">ATCC 200175</strain>
    </source>
</reference>
<dbReference type="Proteomes" id="UP000053647">
    <property type="component" value="Unassembled WGS sequence"/>
</dbReference>
<protein>
    <submittedName>
        <fullName evidence="2">Uncharacterized protein</fullName>
    </submittedName>
</protein>
<gene>
    <name evidence="2" type="ORF">PAXINDRAFT_157055</name>
</gene>
<sequence length="224" mass="24461">MADLSMDILVTDTTVQVASNEDLSIHVQVSPELPESKPEEARALDETQLAVSDLCVTHSLTLGRSFIFPKTPRTLPTSSSLSISGSQPGASISNAVPAKGTPSAIGALKFHRHPAIPVFHATITPLRNQNYNLDSPRILHRLDVIQDPEVDSDADERECEEVQPVLAVACSAAWVEESESLGNLYQFKLQDAQHRVDDANLDIGLIHHDLSKNGVPFHSRHKCH</sequence>
<feature type="compositionally biased region" description="Low complexity" evidence="1">
    <location>
        <begin position="74"/>
        <end position="91"/>
    </location>
</feature>